<accession>A0A3M2HPP7</accession>
<keyword evidence="2" id="KW-1185">Reference proteome</keyword>
<comment type="caution">
    <text evidence="1">The sequence shown here is derived from an EMBL/GenBank/DDBJ whole genome shotgun (WGS) entry which is preliminary data.</text>
</comment>
<dbReference type="OrthoDB" id="6024999at2"/>
<reference evidence="1 2" key="1">
    <citation type="submission" date="2018-10" db="EMBL/GenBank/DDBJ databases">
        <title>Proposal of Lysobacter pythonis sp. nov. isolated from royal pythons (Python regius).</title>
        <authorList>
            <person name="Hans-Juergen B."/>
            <person name="Huptas C."/>
            <person name="Sandra B."/>
            <person name="Igor L."/>
            <person name="Joachim S."/>
            <person name="Siegfried S."/>
            <person name="Mareike W."/>
            <person name="Peter K."/>
        </authorList>
    </citation>
    <scope>NUCLEOTIDE SEQUENCE [LARGE SCALE GENOMIC DNA]</scope>
    <source>
        <strain evidence="1 2">4284/11</strain>
    </source>
</reference>
<gene>
    <name evidence="1" type="ORF">EBB59_08600</name>
</gene>
<evidence type="ECO:0000313" key="2">
    <source>
        <dbReference type="Proteomes" id="UP000275012"/>
    </source>
</evidence>
<evidence type="ECO:0000313" key="1">
    <source>
        <dbReference type="EMBL" id="RMH90998.1"/>
    </source>
</evidence>
<protein>
    <submittedName>
        <fullName evidence="1">Uncharacterized protein</fullName>
    </submittedName>
</protein>
<dbReference type="Proteomes" id="UP000275012">
    <property type="component" value="Unassembled WGS sequence"/>
</dbReference>
<dbReference type="RefSeq" id="WP_122101750.1">
    <property type="nucleotide sequence ID" value="NZ_RFLY01000011.1"/>
</dbReference>
<dbReference type="EMBL" id="RFLY01000011">
    <property type="protein sequence ID" value="RMH90998.1"/>
    <property type="molecule type" value="Genomic_DNA"/>
</dbReference>
<dbReference type="AlphaFoldDB" id="A0A3M2HPP7"/>
<proteinExistence type="predicted"/>
<organism evidence="1 2">
    <name type="scientific">Solilutibacter pythonis</name>
    <dbReference type="NCBI Taxonomy" id="2483112"/>
    <lineage>
        <taxon>Bacteria</taxon>
        <taxon>Pseudomonadati</taxon>
        <taxon>Pseudomonadota</taxon>
        <taxon>Gammaproteobacteria</taxon>
        <taxon>Lysobacterales</taxon>
        <taxon>Lysobacteraceae</taxon>
        <taxon>Solilutibacter</taxon>
    </lineage>
</organism>
<name>A0A3M2HPP7_9GAMM</name>
<sequence length="298" mass="32668">MNERNQQGARRQGTAAPIQGRRWVRDSLFTVLGMTMALSLSASAEWQVQDEGTRNKLDTANKHLERIEQVGSGSYQSDAEAGSAQGQYKAPEVAFESKNIKIDVAPKPKSPLGVGTASGLKISAVDMNIDMRCSKPSPPSEGISEDLKNKLKDKLKEKLTGGAQSIADQQFQVCREIVETQQARFKYNVMMSELAAKRYERLKELQQARGKIDGNAVGLLQDNTNAILGLIAQTHIDQQQRAAYNDIYESRLVYLEGVQQRLSQRTLDGKPNVAVELIAMAGLAASLGVDPTKVIPKL</sequence>